<name>A0A8J7C5U8_9BACT</name>
<dbReference type="AlphaFoldDB" id="A0A8J7C5U8"/>
<dbReference type="GO" id="GO:0003755">
    <property type="term" value="F:peptidyl-prolyl cis-trans isomerase activity"/>
    <property type="evidence" value="ECO:0007669"/>
    <property type="project" value="UniProtKB-KW"/>
</dbReference>
<keyword evidence="3 6" id="KW-0732">Signal</keyword>
<dbReference type="PANTHER" id="PTHR47245">
    <property type="entry name" value="PEPTIDYLPROLYL ISOMERASE"/>
    <property type="match status" value="1"/>
</dbReference>
<dbReference type="InterPro" id="IPR046357">
    <property type="entry name" value="PPIase_dom_sf"/>
</dbReference>
<evidence type="ECO:0000256" key="2">
    <source>
        <dbReference type="ARBA" id="ARBA00013194"/>
    </source>
</evidence>
<evidence type="ECO:0000256" key="1">
    <source>
        <dbReference type="ARBA" id="ARBA00000971"/>
    </source>
</evidence>
<dbReference type="Gene3D" id="3.10.50.40">
    <property type="match status" value="1"/>
</dbReference>
<evidence type="ECO:0000313" key="9">
    <source>
        <dbReference type="Proteomes" id="UP000598633"/>
    </source>
</evidence>
<dbReference type="PANTHER" id="PTHR47245:SF1">
    <property type="entry name" value="FOLDASE PROTEIN PRSA"/>
    <property type="match status" value="1"/>
</dbReference>
<evidence type="ECO:0000313" key="8">
    <source>
        <dbReference type="EMBL" id="MBD3871251.1"/>
    </source>
</evidence>
<comment type="caution">
    <text evidence="8">The sequence shown here is derived from an EMBL/GenBank/DDBJ whole genome shotgun (WGS) entry which is preliminary data.</text>
</comment>
<reference evidence="8 9" key="1">
    <citation type="submission" date="2020-08" db="EMBL/GenBank/DDBJ databases">
        <title>Acidobacteriota in marine sediments use diverse sulfur dissimilation pathways.</title>
        <authorList>
            <person name="Wasmund K."/>
        </authorList>
    </citation>
    <scope>NUCLEOTIDE SEQUENCE [LARGE SCALE GENOMIC DNA]</scope>
    <source>
        <strain evidence="8">MAG AM3-A</strain>
    </source>
</reference>
<dbReference type="Proteomes" id="UP000598633">
    <property type="component" value="Unassembled WGS sequence"/>
</dbReference>
<feature type="domain" description="PpiC" evidence="7">
    <location>
        <begin position="153"/>
        <end position="277"/>
    </location>
</feature>
<dbReference type="EC" id="5.2.1.8" evidence="2"/>
<keyword evidence="5" id="KW-0413">Isomerase</keyword>
<evidence type="ECO:0000256" key="6">
    <source>
        <dbReference type="SAM" id="SignalP"/>
    </source>
</evidence>
<protein>
    <recommendedName>
        <fullName evidence="2">peptidylprolyl isomerase</fullName>
        <ecNumber evidence="2">5.2.1.8</ecNumber>
    </recommendedName>
</protein>
<evidence type="ECO:0000256" key="3">
    <source>
        <dbReference type="ARBA" id="ARBA00022729"/>
    </source>
</evidence>
<dbReference type="InterPro" id="IPR000297">
    <property type="entry name" value="PPIase_PpiC"/>
</dbReference>
<dbReference type="InterPro" id="IPR027304">
    <property type="entry name" value="Trigger_fact/SurA_dom_sf"/>
</dbReference>
<sequence>MRERVISVLIGSLMMALVAHGAERVVVEGVLVRVNERIVTISDFTERIRQELTQMPTQPNNEELQQFTEMLLEEMVSELVLLERAQEKRLNVEDEMVDNAIENLRKENDLEDDQAWEEALSSSGMTIDALRERYQRSMLLQRAVQGEVRPVEITEEELRLQYELDKENFRVPAKVNLEQVFLVDDGSNSAELSRRAHGMVDRVRSGADLKAEAILAGAELQELGAIPADDCRPELMQALEPLNDGDLTDPLVIAGGVQIVRLVQRIPAGFQPFEEVVDGIRRQHSAETYESQTRGLVEKLKNQYLVEVNQEYLDVVFANLGGA</sequence>
<dbReference type="SUPFAM" id="SSF54534">
    <property type="entry name" value="FKBP-like"/>
    <property type="match status" value="1"/>
</dbReference>
<dbReference type="Pfam" id="PF13145">
    <property type="entry name" value="Rotamase_2"/>
    <property type="match status" value="1"/>
</dbReference>
<evidence type="ECO:0000259" key="7">
    <source>
        <dbReference type="Pfam" id="PF13145"/>
    </source>
</evidence>
<evidence type="ECO:0000256" key="4">
    <source>
        <dbReference type="ARBA" id="ARBA00023110"/>
    </source>
</evidence>
<gene>
    <name evidence="8" type="ORF">IFJ97_07830</name>
</gene>
<comment type="catalytic activity">
    <reaction evidence="1">
        <text>[protein]-peptidylproline (omega=180) = [protein]-peptidylproline (omega=0)</text>
        <dbReference type="Rhea" id="RHEA:16237"/>
        <dbReference type="Rhea" id="RHEA-COMP:10747"/>
        <dbReference type="Rhea" id="RHEA-COMP:10748"/>
        <dbReference type="ChEBI" id="CHEBI:83833"/>
        <dbReference type="ChEBI" id="CHEBI:83834"/>
        <dbReference type="EC" id="5.2.1.8"/>
    </reaction>
</comment>
<proteinExistence type="predicted"/>
<feature type="signal peptide" evidence="6">
    <location>
        <begin position="1"/>
        <end position="21"/>
    </location>
</feature>
<evidence type="ECO:0000256" key="5">
    <source>
        <dbReference type="ARBA" id="ARBA00023235"/>
    </source>
</evidence>
<dbReference type="Gene3D" id="1.10.4030.10">
    <property type="entry name" value="Porin chaperone SurA, peptide-binding domain"/>
    <property type="match status" value="1"/>
</dbReference>
<dbReference type="SUPFAM" id="SSF109998">
    <property type="entry name" value="Triger factor/SurA peptide-binding domain-like"/>
    <property type="match status" value="1"/>
</dbReference>
<dbReference type="InterPro" id="IPR050245">
    <property type="entry name" value="PrsA_foldase"/>
</dbReference>
<dbReference type="EMBL" id="JACXWA010000122">
    <property type="protein sequence ID" value="MBD3871251.1"/>
    <property type="molecule type" value="Genomic_DNA"/>
</dbReference>
<feature type="chain" id="PRO_5035247114" description="peptidylprolyl isomerase" evidence="6">
    <location>
        <begin position="22"/>
        <end position="323"/>
    </location>
</feature>
<accession>A0A8J7C5U8</accession>
<dbReference type="Pfam" id="PF13624">
    <property type="entry name" value="SurA_N_3"/>
    <property type="match status" value="1"/>
</dbReference>
<keyword evidence="4" id="KW-0697">Rotamase</keyword>
<organism evidence="8 9">
    <name type="scientific">Candidatus Sulfomarinibacter kjeldsenii</name>
    <dbReference type="NCBI Taxonomy" id="2885994"/>
    <lineage>
        <taxon>Bacteria</taxon>
        <taxon>Pseudomonadati</taxon>
        <taxon>Acidobacteriota</taxon>
        <taxon>Thermoanaerobaculia</taxon>
        <taxon>Thermoanaerobaculales</taxon>
        <taxon>Candidatus Sulfomarinibacteraceae</taxon>
        <taxon>Candidatus Sulfomarinibacter</taxon>
    </lineage>
</organism>